<dbReference type="PANTHER" id="PTHR44196:SF1">
    <property type="entry name" value="DEHYDROGENASE_REDUCTASE SDR FAMILY MEMBER 7B"/>
    <property type="match status" value="1"/>
</dbReference>
<dbReference type="RefSeq" id="WP_127767717.1">
    <property type="nucleotide sequence ID" value="NZ_SADE01000004.1"/>
</dbReference>
<comment type="similarity">
    <text evidence="1 3">Belongs to the short-chain dehydrogenases/reductases (SDR) family.</text>
</comment>
<evidence type="ECO:0000313" key="4">
    <source>
        <dbReference type="EMBL" id="RVU33687.1"/>
    </source>
</evidence>
<dbReference type="GO" id="GO:0016491">
    <property type="term" value="F:oxidoreductase activity"/>
    <property type="evidence" value="ECO:0007669"/>
    <property type="project" value="UniProtKB-KW"/>
</dbReference>
<sequence length="249" mass="26984">MGRKVLITGASSGIGAELSRLFVEWGDTVIACARSFDKLDATAERLDSERFVPFSLDVTDITAVEKTVAEIEDLHGPIDLALLNAGTYSPTPAESFGASAVHTMMDVNVVGISNMLSVLMPEMMERGRGQLALMSSVAAYRGLPMAAGYSASKAAVIAMGESLKAELDGHGVKLQVICPGFVKTPLTEQNTFPMPYLMDVDDAARRIMKGLESSRFQIAFPRRFVFQLKLLQMMPDALYFPLIKKAIGL</sequence>
<dbReference type="InterPro" id="IPR002347">
    <property type="entry name" value="SDR_fam"/>
</dbReference>
<dbReference type="PANTHER" id="PTHR44196">
    <property type="entry name" value="DEHYDROGENASE/REDUCTASE SDR FAMILY MEMBER 7B"/>
    <property type="match status" value="1"/>
</dbReference>
<reference evidence="5" key="1">
    <citation type="submission" date="2019-01" db="EMBL/GenBank/DDBJ databases">
        <title>Gri0909 isolated from a small marine red alga.</title>
        <authorList>
            <person name="Kim J."/>
            <person name="Jeong S.E."/>
            <person name="Jeon C.O."/>
        </authorList>
    </citation>
    <scope>NUCLEOTIDE SEQUENCE [LARGE SCALE GENOMIC DNA]</scope>
    <source>
        <strain evidence="5">Gri0909</strain>
    </source>
</reference>
<proteinExistence type="inferred from homology"/>
<dbReference type="GO" id="GO:0016020">
    <property type="term" value="C:membrane"/>
    <property type="evidence" value="ECO:0007669"/>
    <property type="project" value="TreeGrafter"/>
</dbReference>
<gene>
    <name evidence="4" type="ORF">EOI86_21275</name>
</gene>
<organism evidence="4 5">
    <name type="scientific">Hwanghaeella grinnelliae</name>
    <dbReference type="NCBI Taxonomy" id="2500179"/>
    <lineage>
        <taxon>Bacteria</taxon>
        <taxon>Pseudomonadati</taxon>
        <taxon>Pseudomonadota</taxon>
        <taxon>Alphaproteobacteria</taxon>
        <taxon>Rhodospirillales</taxon>
        <taxon>Rhodospirillaceae</taxon>
        <taxon>Hwanghaeella</taxon>
    </lineage>
</organism>
<keyword evidence="5" id="KW-1185">Reference proteome</keyword>
<dbReference type="EMBL" id="SADE01000004">
    <property type="protein sequence ID" value="RVU33687.1"/>
    <property type="molecule type" value="Genomic_DNA"/>
</dbReference>
<dbReference type="Gene3D" id="3.40.50.720">
    <property type="entry name" value="NAD(P)-binding Rossmann-like Domain"/>
    <property type="match status" value="1"/>
</dbReference>
<dbReference type="AlphaFoldDB" id="A0A3S2VM66"/>
<evidence type="ECO:0000256" key="1">
    <source>
        <dbReference type="ARBA" id="ARBA00006484"/>
    </source>
</evidence>
<dbReference type="Proteomes" id="UP000287447">
    <property type="component" value="Unassembled WGS sequence"/>
</dbReference>
<dbReference type="OrthoDB" id="335726at2"/>
<evidence type="ECO:0000256" key="3">
    <source>
        <dbReference type="RuleBase" id="RU000363"/>
    </source>
</evidence>
<keyword evidence="2" id="KW-0560">Oxidoreductase</keyword>
<accession>A0A3S2VM66</accession>
<evidence type="ECO:0000256" key="2">
    <source>
        <dbReference type="ARBA" id="ARBA00023002"/>
    </source>
</evidence>
<dbReference type="Pfam" id="PF00106">
    <property type="entry name" value="adh_short"/>
    <property type="match status" value="1"/>
</dbReference>
<name>A0A3S2VM66_9PROT</name>
<comment type="caution">
    <text evidence="4">The sequence shown here is derived from an EMBL/GenBank/DDBJ whole genome shotgun (WGS) entry which is preliminary data.</text>
</comment>
<dbReference type="InterPro" id="IPR036291">
    <property type="entry name" value="NAD(P)-bd_dom_sf"/>
</dbReference>
<protein>
    <submittedName>
        <fullName evidence="4">SDR family NAD(P)-dependent oxidoreductase</fullName>
    </submittedName>
</protein>
<dbReference type="SUPFAM" id="SSF51735">
    <property type="entry name" value="NAD(P)-binding Rossmann-fold domains"/>
    <property type="match status" value="1"/>
</dbReference>
<evidence type="ECO:0000313" key="5">
    <source>
        <dbReference type="Proteomes" id="UP000287447"/>
    </source>
</evidence>
<dbReference type="PRINTS" id="PR00080">
    <property type="entry name" value="SDRFAMILY"/>
</dbReference>
<dbReference type="PRINTS" id="PR00081">
    <property type="entry name" value="GDHRDH"/>
</dbReference>